<dbReference type="AlphaFoldDB" id="J3MHS9"/>
<name>J3MHS9_ORYBR</name>
<dbReference type="EnsemblPlants" id="OB06G35730.1">
    <property type="protein sequence ID" value="OB06G35730.1"/>
    <property type="gene ID" value="OB06G35730"/>
</dbReference>
<sequence length="52" mass="5731">PLLIFLTRAVQLPSSACCLLASDKSVHATCQSVIRHSSIPYIVFVMCFHKPT</sequence>
<evidence type="ECO:0000313" key="2">
    <source>
        <dbReference type="Proteomes" id="UP000006038"/>
    </source>
</evidence>
<reference evidence="1" key="2">
    <citation type="submission" date="2013-04" db="UniProtKB">
        <authorList>
            <consortium name="EnsemblPlants"/>
        </authorList>
    </citation>
    <scope>IDENTIFICATION</scope>
</reference>
<keyword evidence="2" id="KW-1185">Reference proteome</keyword>
<accession>J3MHS9</accession>
<proteinExistence type="predicted"/>
<dbReference type="Gramene" id="OB06G35730.1">
    <property type="protein sequence ID" value="OB06G35730.1"/>
    <property type="gene ID" value="OB06G35730"/>
</dbReference>
<evidence type="ECO:0000313" key="1">
    <source>
        <dbReference type="EnsemblPlants" id="OB06G35730.1"/>
    </source>
</evidence>
<dbReference type="Proteomes" id="UP000006038">
    <property type="component" value="Chromosome 6"/>
</dbReference>
<dbReference type="HOGENOM" id="CLU_3093638_0_0_1"/>
<organism evidence="1">
    <name type="scientific">Oryza brachyantha</name>
    <name type="common">malo sina</name>
    <dbReference type="NCBI Taxonomy" id="4533"/>
    <lineage>
        <taxon>Eukaryota</taxon>
        <taxon>Viridiplantae</taxon>
        <taxon>Streptophyta</taxon>
        <taxon>Embryophyta</taxon>
        <taxon>Tracheophyta</taxon>
        <taxon>Spermatophyta</taxon>
        <taxon>Magnoliopsida</taxon>
        <taxon>Liliopsida</taxon>
        <taxon>Poales</taxon>
        <taxon>Poaceae</taxon>
        <taxon>BOP clade</taxon>
        <taxon>Oryzoideae</taxon>
        <taxon>Oryzeae</taxon>
        <taxon>Oryzinae</taxon>
        <taxon>Oryza</taxon>
    </lineage>
</organism>
<protein>
    <submittedName>
        <fullName evidence="1">Uncharacterized protein</fullName>
    </submittedName>
</protein>
<reference evidence="1" key="1">
    <citation type="journal article" date="2013" name="Nat. Commun.">
        <title>Whole-genome sequencing of Oryza brachyantha reveals mechanisms underlying Oryza genome evolution.</title>
        <authorList>
            <person name="Chen J."/>
            <person name="Huang Q."/>
            <person name="Gao D."/>
            <person name="Wang J."/>
            <person name="Lang Y."/>
            <person name="Liu T."/>
            <person name="Li B."/>
            <person name="Bai Z."/>
            <person name="Luis Goicoechea J."/>
            <person name="Liang C."/>
            <person name="Chen C."/>
            <person name="Zhang W."/>
            <person name="Sun S."/>
            <person name="Liao Y."/>
            <person name="Zhang X."/>
            <person name="Yang L."/>
            <person name="Song C."/>
            <person name="Wang M."/>
            <person name="Shi J."/>
            <person name="Liu G."/>
            <person name="Liu J."/>
            <person name="Zhou H."/>
            <person name="Zhou W."/>
            <person name="Yu Q."/>
            <person name="An N."/>
            <person name="Chen Y."/>
            <person name="Cai Q."/>
            <person name="Wang B."/>
            <person name="Liu B."/>
            <person name="Min J."/>
            <person name="Huang Y."/>
            <person name="Wu H."/>
            <person name="Li Z."/>
            <person name="Zhang Y."/>
            <person name="Yin Y."/>
            <person name="Song W."/>
            <person name="Jiang J."/>
            <person name="Jackson S.A."/>
            <person name="Wing R.A."/>
            <person name="Wang J."/>
            <person name="Chen M."/>
        </authorList>
    </citation>
    <scope>NUCLEOTIDE SEQUENCE [LARGE SCALE GENOMIC DNA]</scope>
    <source>
        <strain evidence="1">cv. IRGC 101232</strain>
    </source>
</reference>